<keyword evidence="3" id="KW-0201">Cytochrome c-type biogenesis</keyword>
<dbReference type="Pfam" id="PF05140">
    <property type="entry name" value="ResB"/>
    <property type="match status" value="1"/>
</dbReference>
<reference evidence="9 10" key="1">
    <citation type="submission" date="2018-03" db="EMBL/GenBank/DDBJ databases">
        <title>Characteristics and genome of n-alkane degrading marine bacteria Gordonia iterans isolated from crude oil contaminated in Tae-an, South Korea.</title>
        <authorList>
            <person name="Lee S.-S."/>
            <person name="Kim H."/>
        </authorList>
    </citation>
    <scope>NUCLEOTIDE SEQUENCE [LARGE SCALE GENOMIC DNA]</scope>
    <source>
        <strain evidence="9 10">Co17</strain>
    </source>
</reference>
<keyword evidence="4 7" id="KW-1133">Transmembrane helix</keyword>
<evidence type="ECO:0000313" key="10">
    <source>
        <dbReference type="Proteomes" id="UP000239814"/>
    </source>
</evidence>
<name>A0A2S0KJ63_9ACTN</name>
<dbReference type="PANTHER" id="PTHR31566">
    <property type="entry name" value="CYTOCHROME C BIOGENESIS PROTEIN CCS1, CHLOROPLASTIC"/>
    <property type="match status" value="1"/>
</dbReference>
<evidence type="ECO:0000259" key="8">
    <source>
        <dbReference type="Pfam" id="PF05140"/>
    </source>
</evidence>
<dbReference type="EMBL" id="CP027433">
    <property type="protein sequence ID" value="AVM01696.1"/>
    <property type="molecule type" value="Genomic_DNA"/>
</dbReference>
<keyword evidence="5 7" id="KW-0472">Membrane</keyword>
<comment type="subcellular location">
    <subcellularLocation>
        <location evidence="1">Membrane</location>
        <topology evidence="1">Multi-pass membrane protein</topology>
    </subcellularLocation>
</comment>
<dbReference type="GO" id="GO:0016020">
    <property type="term" value="C:membrane"/>
    <property type="evidence" value="ECO:0007669"/>
    <property type="project" value="UniProtKB-SubCell"/>
</dbReference>
<evidence type="ECO:0000256" key="2">
    <source>
        <dbReference type="ARBA" id="ARBA00022692"/>
    </source>
</evidence>
<dbReference type="GO" id="GO:0017004">
    <property type="term" value="P:cytochrome complex assembly"/>
    <property type="evidence" value="ECO:0007669"/>
    <property type="project" value="UniProtKB-KW"/>
</dbReference>
<dbReference type="KEGG" id="git:C6V83_16960"/>
<gene>
    <name evidence="9" type="ORF">C6V83_16960</name>
</gene>
<keyword evidence="2 7" id="KW-0812">Transmembrane</keyword>
<feature type="region of interest" description="Disordered" evidence="6">
    <location>
        <begin position="1"/>
        <end position="20"/>
    </location>
</feature>
<dbReference type="RefSeq" id="WP_105943399.1">
    <property type="nucleotide sequence ID" value="NZ_CP027433.1"/>
</dbReference>
<feature type="transmembrane region" description="Helical" evidence="7">
    <location>
        <begin position="211"/>
        <end position="230"/>
    </location>
</feature>
<feature type="transmembrane region" description="Helical" evidence="7">
    <location>
        <begin position="491"/>
        <end position="509"/>
    </location>
</feature>
<organism evidence="9 10">
    <name type="scientific">Gordonia iterans</name>
    <dbReference type="NCBI Taxonomy" id="1004901"/>
    <lineage>
        <taxon>Bacteria</taxon>
        <taxon>Bacillati</taxon>
        <taxon>Actinomycetota</taxon>
        <taxon>Actinomycetes</taxon>
        <taxon>Mycobacteriales</taxon>
        <taxon>Gordoniaceae</taxon>
        <taxon>Gordonia</taxon>
    </lineage>
</organism>
<dbReference type="InterPro" id="IPR023494">
    <property type="entry name" value="Cyt_c_bgen_Ccs1/CcsB/ResB"/>
</dbReference>
<accession>A0A2S0KJ63</accession>
<feature type="region of interest" description="Disordered" evidence="6">
    <location>
        <begin position="523"/>
        <end position="565"/>
    </location>
</feature>
<evidence type="ECO:0000256" key="7">
    <source>
        <dbReference type="SAM" id="Phobius"/>
    </source>
</evidence>
<sequence>MTSTATPASPAAPRPAPPQRSALRRRVLDPMRKAWHELTSMRTALALLFLLALAAIPGALLPQRELNEGKTARYIADRGTLGQWMDRFQLFEVFSSTWFTAIYVLLFVSLIGCITPRCWEFVQQLRAEPVKAPRNLKRLPRHLCVTVDGTPEEIAERVRTNLRGWRTKTRVVEPSKAHPARAGSGASGQNADGAVIEISAEKGYLREVGNLVFHLALVALLVTIAIGKLFGYEGTRTLVAGDDQVLCNTSTAVYDSFRSGAMVDGTDLSPFCITVDEFTATFLPNGQPEMYTSQVSYTTDVSRPESEWSKGTIRVNDPLRIAGDRIYVLGNGFAPTFTVTFPNGEKRTQTAPFLPQDTATMLSEGALRFDTPAGMYPDEDERRKHQIAIDGLFAPDPTYHATLLLSQSAIVDDPAVAIRVYVGDAGLDTGRAQSVYTLDRSLIEQNRLVRKASVNLDVGQSTTLPDGTVVSFDGYKRWASVQVSHDPAQNWVLVSAIVMMVGLLVSMLVRRRRIWVRLVPTTSSSSSVEGSDSSLSSVEGSGSSLSSVERTGPEPAPEQRRTVVEVAGLARTDQAGWGEGFDEQARGLLVEGGRAKPGKL</sequence>
<evidence type="ECO:0000256" key="3">
    <source>
        <dbReference type="ARBA" id="ARBA00022748"/>
    </source>
</evidence>
<dbReference type="AlphaFoldDB" id="A0A2S0KJ63"/>
<feature type="domain" description="ResB-like" evidence="8">
    <location>
        <begin position="41"/>
        <end position="582"/>
    </location>
</feature>
<feature type="transmembrane region" description="Helical" evidence="7">
    <location>
        <begin position="93"/>
        <end position="114"/>
    </location>
</feature>
<evidence type="ECO:0000256" key="6">
    <source>
        <dbReference type="SAM" id="MobiDB-lite"/>
    </source>
</evidence>
<evidence type="ECO:0000256" key="4">
    <source>
        <dbReference type="ARBA" id="ARBA00022989"/>
    </source>
</evidence>
<dbReference type="PANTHER" id="PTHR31566:SF0">
    <property type="entry name" value="CYTOCHROME C BIOGENESIS PROTEIN CCS1, CHLOROPLASTIC"/>
    <property type="match status" value="1"/>
</dbReference>
<evidence type="ECO:0000256" key="5">
    <source>
        <dbReference type="ARBA" id="ARBA00023136"/>
    </source>
</evidence>
<dbReference type="InterPro" id="IPR007816">
    <property type="entry name" value="ResB-like_domain"/>
</dbReference>
<evidence type="ECO:0000313" key="9">
    <source>
        <dbReference type="EMBL" id="AVM01696.1"/>
    </source>
</evidence>
<dbReference type="OrthoDB" id="3949537at2"/>
<feature type="compositionally biased region" description="Low complexity" evidence="6">
    <location>
        <begin position="523"/>
        <end position="549"/>
    </location>
</feature>
<keyword evidence="10" id="KW-1185">Reference proteome</keyword>
<evidence type="ECO:0000256" key="1">
    <source>
        <dbReference type="ARBA" id="ARBA00004141"/>
    </source>
</evidence>
<dbReference type="Proteomes" id="UP000239814">
    <property type="component" value="Chromosome"/>
</dbReference>
<protein>
    <submittedName>
        <fullName evidence="9">Cytochrome C biogenesis protein ResB</fullName>
    </submittedName>
</protein>
<proteinExistence type="predicted"/>